<feature type="region of interest" description="Disordered" evidence="1">
    <location>
        <begin position="81"/>
        <end position="104"/>
    </location>
</feature>
<evidence type="ECO:0008006" key="4">
    <source>
        <dbReference type="Google" id="ProtNLM"/>
    </source>
</evidence>
<feature type="region of interest" description="Disordered" evidence="1">
    <location>
        <begin position="1"/>
        <end position="26"/>
    </location>
</feature>
<sequence length="104" mass="10068">MTVQAAADANATSETVTLSHSASGGDYGEVTADLAVTVRDTDTASLVVSSAAALPVAEAGSATYTVKLATEPTEAVTVTVGGMGSGVSVGTDSGTPGEQISLSF</sequence>
<accession>A0A6N3X2M4</accession>
<protein>
    <recommendedName>
        <fullName evidence="4">Calx-beta domain-containing protein</fullName>
    </recommendedName>
</protein>
<dbReference type="AlphaFoldDB" id="A0A6N3X2M4"/>
<proteinExistence type="predicted"/>
<dbReference type="EMBL" id="JXUO01000247">
    <property type="protein sequence ID" value="KKZ12521.1"/>
    <property type="molecule type" value="Genomic_DNA"/>
</dbReference>
<feature type="compositionally biased region" description="Low complexity" evidence="1">
    <location>
        <begin position="88"/>
        <end position="97"/>
    </location>
</feature>
<feature type="non-terminal residue" evidence="2">
    <location>
        <position position="104"/>
    </location>
</feature>
<reference evidence="2 3" key="1">
    <citation type="submission" date="2015-01" db="EMBL/GenBank/DDBJ databases">
        <title>Lifestyle Evolution in Cyanobacterial Symbionts of Sponges.</title>
        <authorList>
            <person name="Burgsdorf I."/>
            <person name="Slaby B.M."/>
            <person name="Handley K.M."/>
            <person name="Haber M."/>
            <person name="Blom J."/>
            <person name="Marshall C.W."/>
            <person name="Gilbert J.A."/>
            <person name="Hentschel U."/>
            <person name="Steindler L."/>
        </authorList>
    </citation>
    <scope>NUCLEOTIDE SEQUENCE [LARGE SCALE GENOMIC DNA]</scope>
    <source>
        <strain evidence="2">142</strain>
    </source>
</reference>
<organism evidence="2 3">
    <name type="scientific">Candidatus Synechococcus spongiarum 142</name>
    <dbReference type="NCBI Taxonomy" id="1608213"/>
    <lineage>
        <taxon>Bacteria</taxon>
        <taxon>Bacillati</taxon>
        <taxon>Cyanobacteriota</taxon>
        <taxon>Cyanophyceae</taxon>
        <taxon>Synechococcales</taxon>
        <taxon>Synechococcaceae</taxon>
        <taxon>Synechococcus</taxon>
    </lineage>
</organism>
<evidence type="ECO:0000313" key="3">
    <source>
        <dbReference type="Proteomes" id="UP000035054"/>
    </source>
</evidence>
<evidence type="ECO:0000256" key="1">
    <source>
        <dbReference type="SAM" id="MobiDB-lite"/>
    </source>
</evidence>
<name>A0A6N3X2M4_9SYNE</name>
<feature type="compositionally biased region" description="Polar residues" evidence="1">
    <location>
        <begin position="10"/>
        <end position="22"/>
    </location>
</feature>
<gene>
    <name evidence="2" type="ORF">TH68_07445</name>
</gene>
<comment type="caution">
    <text evidence="2">The sequence shown here is derived from an EMBL/GenBank/DDBJ whole genome shotgun (WGS) entry which is preliminary data.</text>
</comment>
<evidence type="ECO:0000313" key="2">
    <source>
        <dbReference type="EMBL" id="KKZ12521.1"/>
    </source>
</evidence>
<dbReference type="Proteomes" id="UP000035054">
    <property type="component" value="Unassembled WGS sequence"/>
</dbReference>